<dbReference type="SMART" id="SM00356">
    <property type="entry name" value="ZnF_C3H1"/>
    <property type="match status" value="1"/>
</dbReference>
<dbReference type="InterPro" id="IPR000571">
    <property type="entry name" value="Znf_CCCH"/>
</dbReference>
<dbReference type="PROSITE" id="PS50297">
    <property type="entry name" value="ANK_REP_REGION"/>
    <property type="match status" value="2"/>
</dbReference>
<dbReference type="Pfam" id="PF12796">
    <property type="entry name" value="Ank_2"/>
    <property type="match status" value="1"/>
</dbReference>
<dbReference type="GO" id="GO:0010468">
    <property type="term" value="P:regulation of gene expression"/>
    <property type="evidence" value="ECO:0007669"/>
    <property type="project" value="UniProtKB-ARBA"/>
</dbReference>
<dbReference type="STRING" id="436010.A0A166JH27"/>
<keyword evidence="5 6" id="KW-0040">ANK repeat</keyword>
<evidence type="ECO:0000259" key="9">
    <source>
        <dbReference type="PROSITE" id="PS50076"/>
    </source>
</evidence>
<dbReference type="InterPro" id="IPR036869">
    <property type="entry name" value="J_dom_sf"/>
</dbReference>
<feature type="repeat" description="ANK" evidence="6">
    <location>
        <begin position="241"/>
        <end position="273"/>
    </location>
</feature>
<accession>A0A166JH27</accession>
<dbReference type="PROSITE" id="PS50088">
    <property type="entry name" value="ANK_REPEAT"/>
    <property type="match status" value="2"/>
</dbReference>
<dbReference type="InterPro" id="IPR036855">
    <property type="entry name" value="Znf_CCCH_sf"/>
</dbReference>
<name>A0A166JH27_9AGAM</name>
<feature type="region of interest" description="Disordered" evidence="8">
    <location>
        <begin position="454"/>
        <end position="773"/>
    </location>
</feature>
<feature type="region of interest" description="Disordered" evidence="8">
    <location>
        <begin position="798"/>
        <end position="853"/>
    </location>
</feature>
<dbReference type="PRINTS" id="PR00625">
    <property type="entry name" value="JDOMAIN"/>
</dbReference>
<dbReference type="SUPFAM" id="SSF90229">
    <property type="entry name" value="CCCH zinc finger"/>
    <property type="match status" value="1"/>
</dbReference>
<dbReference type="SMART" id="SM00271">
    <property type="entry name" value="DnaJ"/>
    <property type="match status" value="1"/>
</dbReference>
<keyword evidence="4 7" id="KW-0862">Zinc</keyword>
<protein>
    <recommendedName>
        <fullName evidence="13">Ankyrin</fullName>
    </recommendedName>
</protein>
<dbReference type="PANTHER" id="PTHR24198">
    <property type="entry name" value="ANKYRIN REPEAT AND PROTEIN KINASE DOMAIN-CONTAINING PROTEIN"/>
    <property type="match status" value="1"/>
</dbReference>
<evidence type="ECO:0000256" key="8">
    <source>
        <dbReference type="SAM" id="MobiDB-lite"/>
    </source>
</evidence>
<dbReference type="AlphaFoldDB" id="A0A166JH27"/>
<feature type="compositionally biased region" description="Basic and acidic residues" evidence="8">
    <location>
        <begin position="745"/>
        <end position="755"/>
    </location>
</feature>
<dbReference type="GO" id="GO:0008270">
    <property type="term" value="F:zinc ion binding"/>
    <property type="evidence" value="ECO:0007669"/>
    <property type="project" value="UniProtKB-KW"/>
</dbReference>
<dbReference type="Pfam" id="PF00642">
    <property type="entry name" value="zf-CCCH"/>
    <property type="match status" value="1"/>
</dbReference>
<dbReference type="CDD" id="cd06257">
    <property type="entry name" value="DnaJ"/>
    <property type="match status" value="1"/>
</dbReference>
<dbReference type="InterPro" id="IPR001623">
    <property type="entry name" value="DnaJ_domain"/>
</dbReference>
<evidence type="ECO:0000256" key="5">
    <source>
        <dbReference type="ARBA" id="ARBA00023043"/>
    </source>
</evidence>
<dbReference type="Pfam" id="PF00226">
    <property type="entry name" value="DnaJ"/>
    <property type="match status" value="1"/>
</dbReference>
<dbReference type="PROSITE" id="PS50076">
    <property type="entry name" value="DNAJ_2"/>
    <property type="match status" value="1"/>
</dbReference>
<keyword evidence="2" id="KW-0677">Repeat</keyword>
<keyword evidence="3 7" id="KW-0863">Zinc-finger</keyword>
<dbReference type="PANTHER" id="PTHR24198:SF165">
    <property type="entry name" value="ANKYRIN REPEAT-CONTAINING PROTEIN-RELATED"/>
    <property type="match status" value="1"/>
</dbReference>
<feature type="compositionally biased region" description="Basic and acidic residues" evidence="8">
    <location>
        <begin position="620"/>
        <end position="675"/>
    </location>
</feature>
<dbReference type="OrthoDB" id="10250354at2759"/>
<dbReference type="PROSITE" id="PS50103">
    <property type="entry name" value="ZF_C3H1"/>
    <property type="match status" value="1"/>
</dbReference>
<dbReference type="SUPFAM" id="SSF46565">
    <property type="entry name" value="Chaperone J-domain"/>
    <property type="match status" value="1"/>
</dbReference>
<keyword evidence="12" id="KW-1185">Reference proteome</keyword>
<dbReference type="Gene3D" id="1.10.287.110">
    <property type="entry name" value="DnaJ domain"/>
    <property type="match status" value="1"/>
</dbReference>
<evidence type="ECO:0000256" key="4">
    <source>
        <dbReference type="ARBA" id="ARBA00022833"/>
    </source>
</evidence>
<feature type="compositionally biased region" description="Polar residues" evidence="8">
    <location>
        <begin position="834"/>
        <end position="853"/>
    </location>
</feature>
<evidence type="ECO:0000256" key="1">
    <source>
        <dbReference type="ARBA" id="ARBA00022723"/>
    </source>
</evidence>
<keyword evidence="1 7" id="KW-0479">Metal-binding</keyword>
<dbReference type="Proteomes" id="UP000076532">
    <property type="component" value="Unassembled WGS sequence"/>
</dbReference>
<evidence type="ECO:0000259" key="10">
    <source>
        <dbReference type="PROSITE" id="PS50103"/>
    </source>
</evidence>
<feature type="repeat" description="ANK" evidence="6">
    <location>
        <begin position="325"/>
        <end position="347"/>
    </location>
</feature>
<evidence type="ECO:0008006" key="13">
    <source>
        <dbReference type="Google" id="ProtNLM"/>
    </source>
</evidence>
<sequence length="904" mass="101152">MAQLNPSVVEAFQKLGLEPSASQADATKAYKTLALQNHPDRNFGDSTATARFQEIGEAWSICSRHYEHPGSSYASNFGTRRGYSEDDDDDVSLDDDDREEFFRWVFEEVFMGRFTRANGQRYRSQRAGTGSGGSYMYSGGFTQPRDYQASNLDSQVKEREAFDKRVQEFEREQAEALAESQRLEREEALSKSRSASAHVHAFKLATEGKADDLRHVVEKNALDVNKPRSQKDIKTTNQIVNFSTMLHHAASSADLATVECLLEKGANTAAVDQAFLTPFHTAILRGNIAVVRHLLSLYRNTKSTDPKYQSYRDGCHPSKAVQDKSGTTPLQLAIKSGNPDMVDLLMKDATVHDVEKCWKMIDDDQRGGPIGQVLQMKNGFVPPTSELELQMTKKALRKLKLAEEEARLSEEKAQRLAEAEDNRLRKLARKEQAAKERELKEAEATRIREEAEKLQQIQAQREEAARHEAEMATRRVAEQQRKLEAERAAKLKQQEAEQAAKLKQQEAERAAKLKQQEAELAAKLKQQEALTKQKADAERAKVAAAAEAAERTRQAELQQVDAERMRARAQQAKQQAELLEWDRARRATANAERQAELKRHADAETAKQQREQEQAAVRAQDTKVQQRDSAMDLRQDHEQVQDPAKIRQEETMRRRAEQSARDKARSQRIREERAHAQAKALESTAPDASVPTSKVPAQTAGAPAESPKSNRQRVKRGSSHALNGNIRVASVPEATPTPPPAPAPQERKYERKYEPYQHAPPSPPMTPEDFQSMPIPEDLFMYEPPATPALPPLTQSIVAETLPPTPASSSGSLRTPAQAPRGRGRGRGRGDMRSASNPFSHSDMSSESGQNRNAAPCRFFNMSRGCARGSSCAFAHIPRSRVPRETAMEEELARKNLGLRLVPM</sequence>
<evidence type="ECO:0000313" key="12">
    <source>
        <dbReference type="Proteomes" id="UP000076532"/>
    </source>
</evidence>
<feature type="domain" description="C3H1-type" evidence="10">
    <location>
        <begin position="851"/>
        <end position="879"/>
    </location>
</feature>
<feature type="region of interest" description="Disordered" evidence="8">
    <location>
        <begin position="73"/>
        <end position="92"/>
    </location>
</feature>
<dbReference type="EMBL" id="KV417552">
    <property type="protein sequence ID" value="KZP20848.1"/>
    <property type="molecule type" value="Genomic_DNA"/>
</dbReference>
<dbReference type="InterPro" id="IPR002110">
    <property type="entry name" value="Ankyrin_rpt"/>
</dbReference>
<reference evidence="11 12" key="1">
    <citation type="journal article" date="2016" name="Mol. Biol. Evol.">
        <title>Comparative Genomics of Early-Diverging Mushroom-Forming Fungi Provides Insights into the Origins of Lignocellulose Decay Capabilities.</title>
        <authorList>
            <person name="Nagy L.G."/>
            <person name="Riley R."/>
            <person name="Tritt A."/>
            <person name="Adam C."/>
            <person name="Daum C."/>
            <person name="Floudas D."/>
            <person name="Sun H."/>
            <person name="Yadav J.S."/>
            <person name="Pangilinan J."/>
            <person name="Larsson K.H."/>
            <person name="Matsuura K."/>
            <person name="Barry K."/>
            <person name="Labutti K."/>
            <person name="Kuo R."/>
            <person name="Ohm R.A."/>
            <person name="Bhattacharya S.S."/>
            <person name="Shirouzu T."/>
            <person name="Yoshinaga Y."/>
            <person name="Martin F.M."/>
            <person name="Grigoriev I.V."/>
            <person name="Hibbett D.S."/>
        </authorList>
    </citation>
    <scope>NUCLEOTIDE SEQUENCE [LARGE SCALE GENOMIC DNA]</scope>
    <source>
        <strain evidence="11 12">CBS 109695</strain>
    </source>
</reference>
<evidence type="ECO:0000256" key="6">
    <source>
        <dbReference type="PROSITE-ProRule" id="PRU00023"/>
    </source>
</evidence>
<evidence type="ECO:0000313" key="11">
    <source>
        <dbReference type="EMBL" id="KZP20848.1"/>
    </source>
</evidence>
<dbReference type="SUPFAM" id="SSF48403">
    <property type="entry name" value="Ankyrin repeat"/>
    <property type="match status" value="1"/>
</dbReference>
<feature type="zinc finger region" description="C3H1-type" evidence="7">
    <location>
        <begin position="851"/>
        <end position="879"/>
    </location>
</feature>
<feature type="compositionally biased region" description="Basic and acidic residues" evidence="8">
    <location>
        <begin position="460"/>
        <end position="541"/>
    </location>
</feature>
<organism evidence="11 12">
    <name type="scientific">Athelia psychrophila</name>
    <dbReference type="NCBI Taxonomy" id="1759441"/>
    <lineage>
        <taxon>Eukaryota</taxon>
        <taxon>Fungi</taxon>
        <taxon>Dikarya</taxon>
        <taxon>Basidiomycota</taxon>
        <taxon>Agaricomycotina</taxon>
        <taxon>Agaricomycetes</taxon>
        <taxon>Agaricomycetidae</taxon>
        <taxon>Atheliales</taxon>
        <taxon>Atheliaceae</taxon>
        <taxon>Athelia</taxon>
    </lineage>
</organism>
<dbReference type="SMART" id="SM00248">
    <property type="entry name" value="ANK"/>
    <property type="match status" value="3"/>
</dbReference>
<proteinExistence type="predicted"/>
<feature type="compositionally biased region" description="Basic and acidic residues" evidence="8">
    <location>
        <begin position="593"/>
        <end position="613"/>
    </location>
</feature>
<feature type="domain" description="J" evidence="9">
    <location>
        <begin position="10"/>
        <end position="87"/>
    </location>
</feature>
<evidence type="ECO:0000256" key="7">
    <source>
        <dbReference type="PROSITE-ProRule" id="PRU00723"/>
    </source>
</evidence>
<feature type="region of interest" description="Disordered" evidence="8">
    <location>
        <begin position="123"/>
        <end position="154"/>
    </location>
</feature>
<gene>
    <name evidence="11" type="ORF">FIBSPDRAFT_861293</name>
</gene>
<evidence type="ECO:0000256" key="2">
    <source>
        <dbReference type="ARBA" id="ARBA00022737"/>
    </source>
</evidence>
<evidence type="ECO:0000256" key="3">
    <source>
        <dbReference type="ARBA" id="ARBA00022771"/>
    </source>
</evidence>
<dbReference type="InterPro" id="IPR036770">
    <property type="entry name" value="Ankyrin_rpt-contain_sf"/>
</dbReference>
<dbReference type="Gene3D" id="1.25.40.20">
    <property type="entry name" value="Ankyrin repeat-containing domain"/>
    <property type="match status" value="1"/>
</dbReference>